<dbReference type="FunCoup" id="A0A6P9DZZ9">
    <property type="interactions" value="3147"/>
</dbReference>
<sequence>MVGTKRQFLPLLFLSLSAFFFLFLCHSYFSSPSPNPYPNFIHSLQTHDISTNRGIINSQNFTFIIKVLAFNRLDSLSRCLRSLAAADYLSDRVHLHIYIDHFAPLNNDTLGLEGSHRILSFVDAFEWLFGEKIVHYRTRNAGLQAQWLEAWWPSSDDEFAFVVEDDLEVSPLYYKFLRRLIMNFYYNASNFSPSIYGVSLQRPRFVPGKHGNKIQLDSRTRLFLYQIVGTWGQLLFPKPWKEFRLWYDKHKVKGIKPFLDGMVTTGWYKKMGERIWTPWFIKFIHSRGYFNIYTNFLSEGALSVSHRDAGVNYGKTAGPDSQLLDGNSLDFSLLEVPTLRNLKWFDFCFREVRPGRIVGSIDELGPVLQAAQKQQTLIFISLFGVSALVTRNLICHFERLNIWNYILVGPESDLLLDLARRGHPVINGDKFFSNVREHKSMLSQYSKAEPIKQILVRAYVIKKCLEYRYNSWMVDGNMLFFSSGLFLDSIDPTYDFYVGKSLELLYVKGSYSAEKFWVGNLLSKVEAMMNSRKVALSRDGVSFVYIAAKLLEQKGEKIMGLDETSFGIKIGTENVNKSSIRDGKKMVFWSSEIGLNIIQMRLQELGMWILDSDSSCRAVACHRL</sequence>
<dbReference type="PANTHER" id="PTHR33604:SF3">
    <property type="entry name" value="OSJNBA0004B13.7 PROTEIN"/>
    <property type="match status" value="1"/>
</dbReference>
<dbReference type="SUPFAM" id="SSF53448">
    <property type="entry name" value="Nucleotide-diphospho-sugar transferases"/>
    <property type="match status" value="1"/>
</dbReference>
<evidence type="ECO:0000313" key="1">
    <source>
        <dbReference type="Proteomes" id="UP000235220"/>
    </source>
</evidence>
<reference evidence="2" key="1">
    <citation type="submission" date="2025-08" db="UniProtKB">
        <authorList>
            <consortium name="RefSeq"/>
        </authorList>
    </citation>
    <scope>IDENTIFICATION</scope>
    <source>
        <tissue evidence="2">Leaves</tissue>
    </source>
</reference>
<protein>
    <submittedName>
        <fullName evidence="2">Uncharacterized protein LOC109000606</fullName>
    </submittedName>
</protein>
<name>A0A6P9DZZ9_JUGRE</name>
<evidence type="ECO:0000313" key="2">
    <source>
        <dbReference type="RefSeq" id="XP_035540839.1"/>
    </source>
</evidence>
<proteinExistence type="predicted"/>
<dbReference type="AlphaFoldDB" id="A0A6P9DZZ9"/>
<dbReference type="CDD" id="cd00761">
    <property type="entry name" value="Glyco_tranf_GTA_type"/>
    <property type="match status" value="1"/>
</dbReference>
<dbReference type="GeneID" id="109000606"/>
<gene>
    <name evidence="2" type="primary">LOC109000606</name>
</gene>
<dbReference type="PANTHER" id="PTHR33604">
    <property type="entry name" value="OSJNBA0004B13.7 PROTEIN"/>
    <property type="match status" value="1"/>
</dbReference>
<accession>A0A6P9DZZ9</accession>
<dbReference type="InterPro" id="IPR029044">
    <property type="entry name" value="Nucleotide-diphossugar_trans"/>
</dbReference>
<dbReference type="Gramene" id="Jr14_18190_p1">
    <property type="protein sequence ID" value="cds.Jr14_18190_p1"/>
    <property type="gene ID" value="Jr14_18190"/>
</dbReference>
<dbReference type="Proteomes" id="UP000235220">
    <property type="component" value="Chromosome 14"/>
</dbReference>
<dbReference type="OrthoDB" id="2020070at2759"/>
<dbReference type="Gene3D" id="3.90.550.10">
    <property type="entry name" value="Spore Coat Polysaccharide Biosynthesis Protein SpsA, Chain A"/>
    <property type="match status" value="1"/>
</dbReference>
<keyword evidence="1" id="KW-1185">Reference proteome</keyword>
<dbReference type="RefSeq" id="XP_035540839.1">
    <property type="nucleotide sequence ID" value="XM_035684946.1"/>
</dbReference>
<organism evidence="1 2">
    <name type="scientific">Juglans regia</name>
    <name type="common">English walnut</name>
    <dbReference type="NCBI Taxonomy" id="51240"/>
    <lineage>
        <taxon>Eukaryota</taxon>
        <taxon>Viridiplantae</taxon>
        <taxon>Streptophyta</taxon>
        <taxon>Embryophyta</taxon>
        <taxon>Tracheophyta</taxon>
        <taxon>Spermatophyta</taxon>
        <taxon>Magnoliopsida</taxon>
        <taxon>eudicotyledons</taxon>
        <taxon>Gunneridae</taxon>
        <taxon>Pentapetalae</taxon>
        <taxon>rosids</taxon>
        <taxon>fabids</taxon>
        <taxon>Fagales</taxon>
        <taxon>Juglandaceae</taxon>
        <taxon>Juglans</taxon>
    </lineage>
</organism>
<dbReference type="KEGG" id="jre:109000606"/>